<protein>
    <submittedName>
        <fullName evidence="1">Uncharacterized protein</fullName>
    </submittedName>
</protein>
<accession>A0ABX1D275</accession>
<keyword evidence="2" id="KW-1185">Reference proteome</keyword>
<dbReference type="RefSeq" id="WP_168139500.1">
    <property type="nucleotide sequence ID" value="NZ_JAAVJR010000284.1"/>
</dbReference>
<dbReference type="Proteomes" id="UP000703674">
    <property type="component" value="Unassembled WGS sequence"/>
</dbReference>
<sequence length="154" mass="17420">MMKKTIAILGEHKGIFPNVMQVLMKQDLRLLFVSEDEAKKLKISRQPEFRYATAEVEFLSCERDGCWEADMIVLVDPDTSSASLVEKIKEVATQKIVLVASEGKTNKDEPDLRELLPWSKVVEIQLNTVEKEFSLCSNNSEAKAEVKRLFEASG</sequence>
<comment type="caution">
    <text evidence="1">The sequence shown here is derived from an EMBL/GenBank/DDBJ whole genome shotgun (WGS) entry which is preliminary data.</text>
</comment>
<organism evidence="1 2">
    <name type="scientific">Salinimicrobium oceani</name>
    <dbReference type="NCBI Taxonomy" id="2722702"/>
    <lineage>
        <taxon>Bacteria</taxon>
        <taxon>Pseudomonadati</taxon>
        <taxon>Bacteroidota</taxon>
        <taxon>Flavobacteriia</taxon>
        <taxon>Flavobacteriales</taxon>
        <taxon>Flavobacteriaceae</taxon>
        <taxon>Salinimicrobium</taxon>
    </lineage>
</organism>
<dbReference type="Gene3D" id="3.40.50.720">
    <property type="entry name" value="NAD(P)-binding Rossmann-like Domain"/>
    <property type="match status" value="1"/>
</dbReference>
<proteinExistence type="predicted"/>
<reference evidence="1 2" key="1">
    <citation type="submission" date="2020-03" db="EMBL/GenBank/DDBJ databases">
        <title>Salinimicrobium sp. nov, isolated from SCS.</title>
        <authorList>
            <person name="Cao W.R."/>
        </authorList>
    </citation>
    <scope>NUCLEOTIDE SEQUENCE [LARGE SCALE GENOMIC DNA]</scope>
    <source>
        <strain evidence="2">J15B91</strain>
    </source>
</reference>
<evidence type="ECO:0000313" key="1">
    <source>
        <dbReference type="EMBL" id="NJW54558.1"/>
    </source>
</evidence>
<name>A0ABX1D275_9FLAO</name>
<dbReference type="EMBL" id="JAAVJR010000284">
    <property type="protein sequence ID" value="NJW54558.1"/>
    <property type="molecule type" value="Genomic_DNA"/>
</dbReference>
<gene>
    <name evidence="1" type="ORF">HC175_16730</name>
</gene>
<evidence type="ECO:0000313" key="2">
    <source>
        <dbReference type="Proteomes" id="UP000703674"/>
    </source>
</evidence>
<feature type="non-terminal residue" evidence="1">
    <location>
        <position position="154"/>
    </location>
</feature>